<dbReference type="AlphaFoldDB" id="A0A0G9HGB9"/>
<dbReference type="PATRIC" id="fig|1440763.5.peg.72"/>
<dbReference type="SUPFAM" id="SSF46689">
    <property type="entry name" value="Homeodomain-like"/>
    <property type="match status" value="1"/>
</dbReference>
<evidence type="ECO:0000313" key="1">
    <source>
        <dbReference type="EMBL" id="APG03595.1"/>
    </source>
</evidence>
<dbReference type="InterPro" id="IPR027417">
    <property type="entry name" value="P-loop_NTPase"/>
</dbReference>
<accession>A0A0G9HGB9</accession>
<dbReference type="OrthoDB" id="9804019at2"/>
<sequence length="458" mass="51492">MIPRPLLALPVLIVDDQADVLVSLRLLFRSLDIPSVQVTSPEAALDAASRADFACALLDLNYSADTTSGHEGLELIGQLREDFPELPLVAMTAWGSVDLAVQAMRRGAADFIEKPWNNERMLHTVRSQIALREIREENRRLRAENALGREIPDVLRAWESSAMREVTKLASRIAASDANVLILGENGTGKSLLAREIHTMSSRADGPVIRVDMGSLPESRFVDEMFGDDDRHPRPGRFELAQGGSLILEEIGHIPIAQQVKLLRVLEEGELERSGSARTHRVDVRVISVTNADLDASVRADRFRRDLLYRLNAMQIRMPSLRDRSEDIIPLARHFILRECRRRGRGSMFLSVSTERAMRAYEWPGNIRELEHAVERAVLLADGDEIDVDGLNLCKSTASALVLDRLTLPEAEEMIIRSALERNDHNLQRASDALGISRQSLYRRLDKHRARYGFEPIE</sequence>
<dbReference type="Pfam" id="PF02954">
    <property type="entry name" value="HTH_8"/>
    <property type="match status" value="1"/>
</dbReference>
<dbReference type="InterPro" id="IPR001789">
    <property type="entry name" value="Sig_transdc_resp-reg_receiver"/>
</dbReference>
<dbReference type="InterPro" id="IPR002078">
    <property type="entry name" value="Sigma_54_int"/>
</dbReference>
<dbReference type="Gene3D" id="1.10.8.60">
    <property type="match status" value="1"/>
</dbReference>
<dbReference type="InterPro" id="IPR009057">
    <property type="entry name" value="Homeodomain-like_sf"/>
</dbReference>
<dbReference type="RefSeq" id="WP_046965745.1">
    <property type="nucleotide sequence ID" value="NZ_CP017480.1"/>
</dbReference>
<protein>
    <submittedName>
        <fullName evidence="1">Sigma-54-dependent Fis family transcriptional regulator</fullName>
    </submittedName>
</protein>
<dbReference type="STRING" id="1440763.BJI69_06520"/>
<dbReference type="Pfam" id="PF00158">
    <property type="entry name" value="Sigma54_activat"/>
    <property type="match status" value="1"/>
</dbReference>
<dbReference type="GO" id="GO:0043565">
    <property type="term" value="F:sequence-specific DNA binding"/>
    <property type="evidence" value="ECO:0007669"/>
    <property type="project" value="InterPro"/>
</dbReference>
<reference evidence="2" key="1">
    <citation type="submission" date="2016-09" db="EMBL/GenBank/DDBJ databases">
        <authorList>
            <person name="Lysoe E."/>
        </authorList>
    </citation>
    <scope>NUCLEOTIDE SEQUENCE [LARGE SCALE GENOMIC DNA]</scope>
    <source>
        <strain evidence="2">LJ96T</strain>
    </source>
</reference>
<dbReference type="PANTHER" id="PTHR32071:SF86">
    <property type="entry name" value="TWO COMPONENT SIGNAL TRANSDUCTION SYSTEM SIGMA54-DEPENDENT RESPONSE REGULATOR FIS FAMILY"/>
    <property type="match status" value="1"/>
</dbReference>
<evidence type="ECO:0000313" key="2">
    <source>
        <dbReference type="Proteomes" id="UP000182987"/>
    </source>
</evidence>
<dbReference type="FunFam" id="3.40.50.300:FF:000006">
    <property type="entry name" value="DNA-binding transcriptional regulator NtrC"/>
    <property type="match status" value="1"/>
</dbReference>
<proteinExistence type="predicted"/>
<dbReference type="GO" id="GO:0006355">
    <property type="term" value="P:regulation of DNA-templated transcription"/>
    <property type="evidence" value="ECO:0007669"/>
    <property type="project" value="InterPro"/>
</dbReference>
<dbReference type="InterPro" id="IPR025944">
    <property type="entry name" value="Sigma_54_int_dom_CS"/>
</dbReference>
<dbReference type="SMART" id="SM00382">
    <property type="entry name" value="AAA"/>
    <property type="match status" value="1"/>
</dbReference>
<dbReference type="PANTHER" id="PTHR32071">
    <property type="entry name" value="TRANSCRIPTIONAL REGULATORY PROTEIN"/>
    <property type="match status" value="1"/>
</dbReference>
<dbReference type="SMART" id="SM00448">
    <property type="entry name" value="REC"/>
    <property type="match status" value="1"/>
</dbReference>
<dbReference type="Gene3D" id="3.40.50.300">
    <property type="entry name" value="P-loop containing nucleotide triphosphate hydrolases"/>
    <property type="match status" value="1"/>
</dbReference>
<dbReference type="Pfam" id="PF00072">
    <property type="entry name" value="Response_reg"/>
    <property type="match status" value="1"/>
</dbReference>
<dbReference type="CDD" id="cd00009">
    <property type="entry name" value="AAA"/>
    <property type="match status" value="1"/>
</dbReference>
<dbReference type="GO" id="GO:0000160">
    <property type="term" value="P:phosphorelay signal transduction system"/>
    <property type="evidence" value="ECO:0007669"/>
    <property type="project" value="InterPro"/>
</dbReference>
<dbReference type="KEGG" id="lrz:BJI69_06520"/>
<dbReference type="Pfam" id="PF25601">
    <property type="entry name" value="AAA_lid_14"/>
    <property type="match status" value="1"/>
</dbReference>
<dbReference type="PROSITE" id="PS00676">
    <property type="entry name" value="SIGMA54_INTERACT_2"/>
    <property type="match status" value="1"/>
</dbReference>
<dbReference type="InterPro" id="IPR003593">
    <property type="entry name" value="AAA+_ATPase"/>
</dbReference>
<dbReference type="PROSITE" id="PS50045">
    <property type="entry name" value="SIGMA54_INTERACT_4"/>
    <property type="match status" value="1"/>
</dbReference>
<dbReference type="GO" id="GO:0005524">
    <property type="term" value="F:ATP binding"/>
    <property type="evidence" value="ECO:0007669"/>
    <property type="project" value="InterPro"/>
</dbReference>
<dbReference type="InterPro" id="IPR002197">
    <property type="entry name" value="HTH_Fis"/>
</dbReference>
<name>A0A0G9HGB9_9GAMM</name>
<dbReference type="Proteomes" id="UP000182987">
    <property type="component" value="Chromosome"/>
</dbReference>
<dbReference type="PROSITE" id="PS00688">
    <property type="entry name" value="SIGMA54_INTERACT_3"/>
    <property type="match status" value="1"/>
</dbReference>
<keyword evidence="2" id="KW-1185">Reference proteome</keyword>
<dbReference type="PROSITE" id="PS50110">
    <property type="entry name" value="RESPONSE_REGULATORY"/>
    <property type="match status" value="1"/>
</dbReference>
<dbReference type="InterPro" id="IPR011006">
    <property type="entry name" value="CheY-like_superfamily"/>
</dbReference>
<dbReference type="SUPFAM" id="SSF52172">
    <property type="entry name" value="CheY-like"/>
    <property type="match status" value="1"/>
</dbReference>
<dbReference type="InterPro" id="IPR025943">
    <property type="entry name" value="Sigma_54_int_dom_ATP-bd_2"/>
</dbReference>
<gene>
    <name evidence="1" type="ORF">BJI69_06520</name>
</gene>
<dbReference type="SUPFAM" id="SSF52540">
    <property type="entry name" value="P-loop containing nucleoside triphosphate hydrolases"/>
    <property type="match status" value="1"/>
</dbReference>
<dbReference type="Gene3D" id="3.40.50.2300">
    <property type="match status" value="1"/>
</dbReference>
<dbReference type="PRINTS" id="PR01590">
    <property type="entry name" value="HTHFIS"/>
</dbReference>
<dbReference type="InterPro" id="IPR058031">
    <property type="entry name" value="AAA_lid_NorR"/>
</dbReference>
<dbReference type="EMBL" id="CP017480">
    <property type="protein sequence ID" value="APG03595.1"/>
    <property type="molecule type" value="Genomic_DNA"/>
</dbReference>
<dbReference type="Gene3D" id="1.10.10.60">
    <property type="entry name" value="Homeodomain-like"/>
    <property type="match status" value="1"/>
</dbReference>
<organism evidence="1 2">
    <name type="scientific">Luteibacter rhizovicinus DSM 16549</name>
    <dbReference type="NCBI Taxonomy" id="1440763"/>
    <lineage>
        <taxon>Bacteria</taxon>
        <taxon>Pseudomonadati</taxon>
        <taxon>Pseudomonadota</taxon>
        <taxon>Gammaproteobacteria</taxon>
        <taxon>Lysobacterales</taxon>
        <taxon>Rhodanobacteraceae</taxon>
        <taxon>Luteibacter</taxon>
    </lineage>
</organism>